<dbReference type="AlphaFoldDB" id="A0AA38PK85"/>
<evidence type="ECO:0000256" key="1">
    <source>
        <dbReference type="SAM" id="MobiDB-lite"/>
    </source>
</evidence>
<gene>
    <name evidence="2" type="ORF">F5878DRAFT_602512</name>
</gene>
<feature type="non-terminal residue" evidence="2">
    <location>
        <position position="1"/>
    </location>
</feature>
<dbReference type="EMBL" id="MU805957">
    <property type="protein sequence ID" value="KAJ3844256.1"/>
    <property type="molecule type" value="Genomic_DNA"/>
</dbReference>
<feature type="region of interest" description="Disordered" evidence="1">
    <location>
        <begin position="23"/>
        <end position="62"/>
    </location>
</feature>
<evidence type="ECO:0000313" key="2">
    <source>
        <dbReference type="EMBL" id="KAJ3844256.1"/>
    </source>
</evidence>
<accession>A0AA38PK85</accession>
<dbReference type="Proteomes" id="UP001163846">
    <property type="component" value="Unassembled WGS sequence"/>
</dbReference>
<evidence type="ECO:0000313" key="3">
    <source>
        <dbReference type="Proteomes" id="UP001163846"/>
    </source>
</evidence>
<sequence>MLANIHPNDHLRAHAYLEFVRNSRMSGPSSSRRSGAAQSSTSQRPPRRPAFKGPSDSSRDPRTTKQIALLLADIKSHPGQKIKVGFYPPDERHQHPNPTANVDIIDEDPRSLVRDLCTQQTVGSAINFRELLQFEQNTHSLDSYPDPIQFWLVSPGGKVYTGAVAKKRVMPDAYVIGQIDAVHPLDDSDRERSINQYTRTKRDQSVVAREVEQVRKRYETAPRVPMGAS</sequence>
<proteinExistence type="predicted"/>
<organism evidence="2 3">
    <name type="scientific">Lentinula raphanica</name>
    <dbReference type="NCBI Taxonomy" id="153919"/>
    <lineage>
        <taxon>Eukaryota</taxon>
        <taxon>Fungi</taxon>
        <taxon>Dikarya</taxon>
        <taxon>Basidiomycota</taxon>
        <taxon>Agaricomycotina</taxon>
        <taxon>Agaricomycetes</taxon>
        <taxon>Agaricomycetidae</taxon>
        <taxon>Agaricales</taxon>
        <taxon>Marasmiineae</taxon>
        <taxon>Omphalotaceae</taxon>
        <taxon>Lentinula</taxon>
    </lineage>
</organism>
<protein>
    <submittedName>
        <fullName evidence="2">Uncharacterized protein</fullName>
    </submittedName>
</protein>
<reference evidence="2" key="1">
    <citation type="submission" date="2022-08" db="EMBL/GenBank/DDBJ databases">
        <authorList>
            <consortium name="DOE Joint Genome Institute"/>
            <person name="Min B."/>
            <person name="Riley R."/>
            <person name="Sierra-Patev S."/>
            <person name="Naranjo-Ortiz M."/>
            <person name="Looney B."/>
            <person name="Konkel Z."/>
            <person name="Slot J.C."/>
            <person name="Sakamoto Y."/>
            <person name="Steenwyk J.L."/>
            <person name="Rokas A."/>
            <person name="Carro J."/>
            <person name="Camarero S."/>
            <person name="Ferreira P."/>
            <person name="Molpeceres G."/>
            <person name="Ruiz-Duenas F.J."/>
            <person name="Serrano A."/>
            <person name="Henrissat B."/>
            <person name="Drula E."/>
            <person name="Hughes K.W."/>
            <person name="Mata J.L."/>
            <person name="Ishikawa N.K."/>
            <person name="Vargas-Isla R."/>
            <person name="Ushijima S."/>
            <person name="Smith C.A."/>
            <person name="Ahrendt S."/>
            <person name="Andreopoulos W."/>
            <person name="He G."/>
            <person name="Labutti K."/>
            <person name="Lipzen A."/>
            <person name="Ng V."/>
            <person name="Sandor L."/>
            <person name="Barry K."/>
            <person name="Martinez A.T."/>
            <person name="Xiao Y."/>
            <person name="Gibbons J.G."/>
            <person name="Terashima K."/>
            <person name="Hibbett D.S."/>
            <person name="Grigoriev I.V."/>
        </authorList>
    </citation>
    <scope>NUCLEOTIDE SEQUENCE</scope>
    <source>
        <strain evidence="2">TFB9207</strain>
    </source>
</reference>
<keyword evidence="3" id="KW-1185">Reference proteome</keyword>
<name>A0AA38PK85_9AGAR</name>
<comment type="caution">
    <text evidence="2">The sequence shown here is derived from an EMBL/GenBank/DDBJ whole genome shotgun (WGS) entry which is preliminary data.</text>
</comment>
<feature type="compositionally biased region" description="Low complexity" evidence="1">
    <location>
        <begin position="23"/>
        <end position="44"/>
    </location>
</feature>